<dbReference type="OrthoDB" id="5872296at2759"/>
<evidence type="ECO:0000313" key="2">
    <source>
        <dbReference type="Proteomes" id="UP000053766"/>
    </source>
</evidence>
<accession>A0A0D8Y9J8</accession>
<sequence length="342" mass="39708">MDNGRTATNKPALAKVKPMLKKSNFSMGLNTLQNPPIVVPFSRTFASVPVQAHVRRFEKSRLHSDLVKKNAHIEALRQKISDLFQRAASANCHSSASSKWNSTAARETPVETYDSHLARLVSQLIETQSKSDFQTFFQRILGEIDSLLMKYIDEQQLRKACEHNERQMEDLTLMFDQLIRQKECAHQRDVHELQGRIDYIQDELVANRMANEMLQQQLANANSTIVERSQDMGRTMEEIDQLRNEVKQLRSYKKENEYGIRNINQLYEELYRNKSINEEIIKEFVKIENERDELCSTFTDSLMRIRRSNERKREAIEAELNDIETLLKVKSMGASCCTISTT</sequence>
<dbReference type="Proteomes" id="UP000053766">
    <property type="component" value="Unassembled WGS sequence"/>
</dbReference>
<evidence type="ECO:0000313" key="1">
    <source>
        <dbReference type="EMBL" id="KJH53415.1"/>
    </source>
</evidence>
<gene>
    <name evidence="1" type="ORF">DICVIV_00353</name>
</gene>
<keyword evidence="2" id="KW-1185">Reference proteome</keyword>
<dbReference type="EMBL" id="KN716152">
    <property type="protein sequence ID" value="KJH53415.1"/>
    <property type="molecule type" value="Genomic_DNA"/>
</dbReference>
<name>A0A0D8Y9J8_DICVI</name>
<proteinExistence type="predicted"/>
<organism evidence="1 2">
    <name type="scientific">Dictyocaulus viviparus</name>
    <name type="common">Bovine lungworm</name>
    <dbReference type="NCBI Taxonomy" id="29172"/>
    <lineage>
        <taxon>Eukaryota</taxon>
        <taxon>Metazoa</taxon>
        <taxon>Ecdysozoa</taxon>
        <taxon>Nematoda</taxon>
        <taxon>Chromadorea</taxon>
        <taxon>Rhabditida</taxon>
        <taxon>Rhabditina</taxon>
        <taxon>Rhabditomorpha</taxon>
        <taxon>Strongyloidea</taxon>
        <taxon>Metastrongylidae</taxon>
        <taxon>Dictyocaulus</taxon>
    </lineage>
</organism>
<reference evidence="2" key="2">
    <citation type="journal article" date="2016" name="Sci. Rep.">
        <title>Dictyocaulus viviparus genome, variome and transcriptome elucidate lungworm biology and support future intervention.</title>
        <authorList>
            <person name="McNulty S.N."/>
            <person name="Strube C."/>
            <person name="Rosa B.A."/>
            <person name="Martin J.C."/>
            <person name="Tyagi R."/>
            <person name="Choi Y.J."/>
            <person name="Wang Q."/>
            <person name="Hallsworth Pepin K."/>
            <person name="Zhang X."/>
            <person name="Ozersky P."/>
            <person name="Wilson R.K."/>
            <person name="Sternberg P.W."/>
            <person name="Gasser R.B."/>
            <person name="Mitreva M."/>
        </authorList>
    </citation>
    <scope>NUCLEOTIDE SEQUENCE [LARGE SCALE GENOMIC DNA]</scope>
    <source>
        <strain evidence="2">HannoverDv2000</strain>
    </source>
</reference>
<dbReference type="AlphaFoldDB" id="A0A0D8Y9J8"/>
<reference evidence="1 2" key="1">
    <citation type="submission" date="2013-11" db="EMBL/GenBank/DDBJ databases">
        <title>Draft genome of the bovine lungworm Dictyocaulus viviparus.</title>
        <authorList>
            <person name="Mitreva M."/>
        </authorList>
    </citation>
    <scope>NUCLEOTIDE SEQUENCE [LARGE SCALE GENOMIC DNA]</scope>
    <source>
        <strain evidence="1 2">HannoverDv2000</strain>
    </source>
</reference>
<protein>
    <submittedName>
        <fullName evidence="1">Uncharacterized protein</fullName>
    </submittedName>
</protein>